<organism evidence="3 4">
    <name type="scientific">Candidatus Uhrbacteria bacterium CG10_big_fil_rev_8_21_14_0_10_48_16</name>
    <dbReference type="NCBI Taxonomy" id="1975038"/>
    <lineage>
        <taxon>Bacteria</taxon>
        <taxon>Candidatus Uhriibacteriota</taxon>
    </lineage>
</organism>
<proteinExistence type="predicted"/>
<evidence type="ECO:0000313" key="3">
    <source>
        <dbReference type="EMBL" id="PJE76695.1"/>
    </source>
</evidence>
<dbReference type="EMBL" id="PFEU01000016">
    <property type="protein sequence ID" value="PJE76695.1"/>
    <property type="molecule type" value="Genomic_DNA"/>
</dbReference>
<comment type="caution">
    <text evidence="3">The sequence shown here is derived from an EMBL/GenBank/DDBJ whole genome shotgun (WGS) entry which is preliminary data.</text>
</comment>
<dbReference type="SUPFAM" id="SSF53474">
    <property type="entry name" value="alpha/beta-Hydrolases"/>
    <property type="match status" value="1"/>
</dbReference>
<reference evidence="4" key="1">
    <citation type="submission" date="2017-09" db="EMBL/GenBank/DDBJ databases">
        <title>Depth-based differentiation of microbial function through sediment-hosted aquifers and enrichment of novel symbionts in the deep terrestrial subsurface.</title>
        <authorList>
            <person name="Probst A.J."/>
            <person name="Ladd B."/>
            <person name="Jarett J.K."/>
            <person name="Geller-Mcgrath D.E."/>
            <person name="Sieber C.M.K."/>
            <person name="Emerson J.B."/>
            <person name="Anantharaman K."/>
            <person name="Thomas B.C."/>
            <person name="Malmstrom R."/>
            <person name="Stieglmeier M."/>
            <person name="Klingl A."/>
            <person name="Woyke T."/>
            <person name="Ryan C.M."/>
            <person name="Banfield J.F."/>
        </authorList>
    </citation>
    <scope>NUCLEOTIDE SEQUENCE [LARGE SCALE GENOMIC DNA]</scope>
</reference>
<name>A0A2M8LH05_9BACT</name>
<dbReference type="PANTHER" id="PTHR48081:SF13">
    <property type="entry name" value="ALPHA_BETA HYDROLASE"/>
    <property type="match status" value="1"/>
</dbReference>
<accession>A0A2M8LH05</accession>
<dbReference type="PANTHER" id="PTHR48081">
    <property type="entry name" value="AB HYDROLASE SUPERFAMILY PROTEIN C4A8.06C"/>
    <property type="match status" value="1"/>
</dbReference>
<gene>
    <name evidence="3" type="ORF">COV05_03385</name>
</gene>
<dbReference type="InterPro" id="IPR050300">
    <property type="entry name" value="GDXG_lipolytic_enzyme"/>
</dbReference>
<dbReference type="GO" id="GO:0016787">
    <property type="term" value="F:hydrolase activity"/>
    <property type="evidence" value="ECO:0007669"/>
    <property type="project" value="UniProtKB-KW"/>
</dbReference>
<dbReference type="InterPro" id="IPR049492">
    <property type="entry name" value="BD-FAE-like_dom"/>
</dbReference>
<dbReference type="Proteomes" id="UP000231436">
    <property type="component" value="Unassembled WGS sequence"/>
</dbReference>
<dbReference type="InterPro" id="IPR029058">
    <property type="entry name" value="AB_hydrolase_fold"/>
</dbReference>
<dbReference type="AlphaFoldDB" id="A0A2M8LH05"/>
<keyword evidence="1" id="KW-0378">Hydrolase</keyword>
<evidence type="ECO:0000256" key="1">
    <source>
        <dbReference type="ARBA" id="ARBA00022801"/>
    </source>
</evidence>
<evidence type="ECO:0000313" key="4">
    <source>
        <dbReference type="Proteomes" id="UP000231436"/>
    </source>
</evidence>
<sequence>MNRSLLFSLGGGVLLFLLSASVGALVYVFSYPSDVSEDTFAESSETVIDEGDEASSEGEASLSIEFSASKLGTVDRDLPYCTMDGITLDMDFYWPQEGEGPFPVVVYVHGGGWISGDKSEGIDKYRDDLVSAGFAIVAVNYRLAHEAQFPAMIEDVKCAVRHLRAHAETYNIDPDAIGALGTSAGGHLVNLLGTADRSAGWDVGPYLSESSHVNAVVSMYGPADLRIEFPGNTSKGIRTIFGITDFSEMGFASPVTYATADDASFLLIHGEDDQLVPIEQSELFRSALEDAGVFWEVTSVGNANHGLIPEQKGLPITPPMSEILTEIVDWFEVHL</sequence>
<protein>
    <recommendedName>
        <fullName evidence="2">BD-FAE-like domain-containing protein</fullName>
    </recommendedName>
</protein>
<dbReference type="Pfam" id="PF20434">
    <property type="entry name" value="BD-FAE"/>
    <property type="match status" value="1"/>
</dbReference>
<dbReference type="Gene3D" id="3.40.50.1820">
    <property type="entry name" value="alpha/beta hydrolase"/>
    <property type="match status" value="1"/>
</dbReference>
<evidence type="ECO:0000259" key="2">
    <source>
        <dbReference type="Pfam" id="PF20434"/>
    </source>
</evidence>
<feature type="domain" description="BD-FAE-like" evidence="2">
    <location>
        <begin position="90"/>
        <end position="288"/>
    </location>
</feature>